<feature type="binding site" evidence="6">
    <location>
        <position position="96"/>
    </location>
    <ligand>
        <name>ATP</name>
        <dbReference type="ChEBI" id="CHEBI:30616"/>
    </ligand>
</feature>
<dbReference type="Pfam" id="PF13589">
    <property type="entry name" value="HATPase_c_3"/>
    <property type="match status" value="1"/>
</dbReference>
<evidence type="ECO:0000256" key="5">
    <source>
        <dbReference type="HAMAP-Rule" id="MF_00505"/>
    </source>
</evidence>
<dbReference type="Gene3D" id="3.30.230.80">
    <property type="match status" value="1"/>
</dbReference>
<dbReference type="InterPro" id="IPR020568">
    <property type="entry name" value="Ribosomal_Su5_D2-typ_SF"/>
</dbReference>
<comment type="caution">
    <text evidence="5">Lacks conserved residue(s) required for the propagation of feature annotation.</text>
</comment>
<comment type="caution">
    <text evidence="9">The sequence shown here is derived from an EMBL/GenBank/DDBJ whole genome shotgun (WGS) entry which is preliminary data.</text>
</comment>
<sequence>MTTATAETSTADMSGEHHSFEADVSRLLHMMVHSVYSDKDVFLRELISNAADACEKLRYEAITTPGLNAGDGESRIRLTLDEEGRRLTLEDNGIGMSRAELIDALGTIARSGTRAFMERLQSGKPARAAEERESEGGKSEGDTAQLIGQFGVGFYSCFMVADRVDVISRRAGTDEAWIWSSDGKGSFDIRPAELSDAPARGTRITLQLMEEAKTYASRWTVERIIKAQSGHVPVPIELVEKPGEEPKRLTDGTALWTRSRSEISQDDYNDFYRGLSGQYDTPALTLHYRAEGRVEYTALAFVPTVAPFDLFDPDRKGRMKLYVKRVFITDDADILPRYLRFVRGLVDTADLPLNLSREMIQESPVLQVIKKGVTNRVLQALEKQLANARSDYETLWSTFGGVIKEGIYEDFERREQLLALSLFKTTASGEGLRTLEDYVKDAKEGQDAIYYISGAQLDQIKASPQLEGFRARGIEVLLLTDSVDSFWAMNAPSFKEKSFRSITQGAADLKRFPLPDSAEGADKDVDKTAAADGFIGLAKTILAQEVSDVRASDRLTESAVCLVAPEDGYDRQLEKILQGAGRLQETAKPILEVNPAHPLIATLAAIGEDRAALREDAARLLLDQARVLDGDKPADPRAFAERLSRLLERALKA</sequence>
<dbReference type="AlphaFoldDB" id="A0A1Q9AC49"/>
<evidence type="ECO:0000256" key="2">
    <source>
        <dbReference type="ARBA" id="ARBA00022741"/>
    </source>
</evidence>
<comment type="subunit">
    <text evidence="5">Homodimer.</text>
</comment>
<evidence type="ECO:0000313" key="9">
    <source>
        <dbReference type="EMBL" id="OLP52466.1"/>
    </source>
</evidence>
<dbReference type="Gene3D" id="1.20.120.790">
    <property type="entry name" value="Heat shock protein 90, C-terminal domain"/>
    <property type="match status" value="1"/>
</dbReference>
<dbReference type="Gene3D" id="3.40.50.11260">
    <property type="match status" value="1"/>
</dbReference>
<dbReference type="CDD" id="cd16927">
    <property type="entry name" value="HATPase_Hsp90-like"/>
    <property type="match status" value="1"/>
</dbReference>
<evidence type="ECO:0000256" key="1">
    <source>
        <dbReference type="ARBA" id="ARBA00008239"/>
    </source>
</evidence>
<dbReference type="GO" id="GO:0005524">
    <property type="term" value="F:ATP binding"/>
    <property type="evidence" value="ECO:0007669"/>
    <property type="project" value="UniProtKB-UniRule"/>
</dbReference>
<dbReference type="PANTHER" id="PTHR11528">
    <property type="entry name" value="HEAT SHOCK PROTEIN 90 FAMILY MEMBER"/>
    <property type="match status" value="1"/>
</dbReference>
<name>A0A1Q9AC49_9HYPH</name>
<feature type="region of interest" description="A; substrate-binding" evidence="5">
    <location>
        <begin position="1"/>
        <end position="357"/>
    </location>
</feature>
<gene>
    <name evidence="5" type="primary">htpG</name>
    <name evidence="9" type="ORF">BJF92_02495</name>
</gene>
<feature type="region of interest" description="C" evidence="5">
    <location>
        <begin position="576"/>
        <end position="653"/>
    </location>
</feature>
<dbReference type="InterPro" id="IPR036890">
    <property type="entry name" value="HATPase_C_sf"/>
</dbReference>
<dbReference type="STRING" id="1672749.BJF92_02495"/>
<keyword evidence="5" id="KW-0963">Cytoplasm</keyword>
<comment type="similarity">
    <text evidence="1 5">Belongs to the heat shock protein 90 family.</text>
</comment>
<evidence type="ECO:0000256" key="3">
    <source>
        <dbReference type="ARBA" id="ARBA00022840"/>
    </source>
</evidence>
<evidence type="ECO:0000256" key="4">
    <source>
        <dbReference type="ARBA" id="ARBA00023186"/>
    </source>
</evidence>
<feature type="binding site" evidence="6">
    <location>
        <begin position="149"/>
        <end position="154"/>
    </location>
    <ligand>
        <name>ATP</name>
        <dbReference type="ChEBI" id="CHEBI:30616"/>
    </ligand>
</feature>
<dbReference type="InterPro" id="IPR020575">
    <property type="entry name" value="Hsp90_N"/>
</dbReference>
<feature type="binding site" evidence="6">
    <location>
        <position position="49"/>
    </location>
    <ligand>
        <name>ATP</name>
        <dbReference type="ChEBI" id="CHEBI:30616"/>
    </ligand>
</feature>
<dbReference type="InterPro" id="IPR001404">
    <property type="entry name" value="Hsp90_fam"/>
</dbReference>
<organism evidence="9 10">
    <name type="scientific">Xaviernesmea rhizosphaerae</name>
    <dbReference type="NCBI Taxonomy" id="1672749"/>
    <lineage>
        <taxon>Bacteria</taxon>
        <taxon>Pseudomonadati</taxon>
        <taxon>Pseudomonadota</taxon>
        <taxon>Alphaproteobacteria</taxon>
        <taxon>Hyphomicrobiales</taxon>
        <taxon>Rhizobiaceae</taxon>
        <taxon>Rhizobium/Agrobacterium group</taxon>
        <taxon>Xaviernesmea</taxon>
    </lineage>
</organism>
<dbReference type="Proteomes" id="UP000186143">
    <property type="component" value="Unassembled WGS sequence"/>
</dbReference>
<evidence type="ECO:0000259" key="8">
    <source>
        <dbReference type="SMART" id="SM00387"/>
    </source>
</evidence>
<dbReference type="SUPFAM" id="SSF54211">
    <property type="entry name" value="Ribosomal protein S5 domain 2-like"/>
    <property type="match status" value="1"/>
</dbReference>
<dbReference type="NCBIfam" id="NF003555">
    <property type="entry name" value="PRK05218.1"/>
    <property type="match status" value="1"/>
</dbReference>
<dbReference type="Gene3D" id="3.30.565.10">
    <property type="entry name" value="Histidine kinase-like ATPase, C-terminal domain"/>
    <property type="match status" value="1"/>
</dbReference>
<dbReference type="PIRSF" id="PIRSF002583">
    <property type="entry name" value="Hsp90"/>
    <property type="match status" value="1"/>
</dbReference>
<dbReference type="GO" id="GO:0016887">
    <property type="term" value="F:ATP hydrolysis activity"/>
    <property type="evidence" value="ECO:0007669"/>
    <property type="project" value="InterPro"/>
</dbReference>
<dbReference type="GO" id="GO:0051082">
    <property type="term" value="F:unfolded protein binding"/>
    <property type="evidence" value="ECO:0007669"/>
    <property type="project" value="UniProtKB-UniRule"/>
</dbReference>
<dbReference type="GO" id="GO:0140662">
    <property type="term" value="F:ATP-dependent protein folding chaperone"/>
    <property type="evidence" value="ECO:0007669"/>
    <property type="project" value="InterPro"/>
</dbReference>
<comment type="function">
    <text evidence="5">Molecular chaperone. Has ATPase activity.</text>
</comment>
<feature type="binding site" evidence="6">
    <location>
        <position position="357"/>
    </location>
    <ligand>
        <name>ATP</name>
        <dbReference type="ChEBI" id="CHEBI:30616"/>
    </ligand>
</feature>
<dbReference type="SUPFAM" id="SSF55874">
    <property type="entry name" value="ATPase domain of HSP90 chaperone/DNA topoisomerase II/histidine kinase"/>
    <property type="match status" value="1"/>
</dbReference>
<dbReference type="PROSITE" id="PS00298">
    <property type="entry name" value="HSP90"/>
    <property type="match status" value="1"/>
</dbReference>
<dbReference type="SMART" id="SM00387">
    <property type="entry name" value="HATPase_c"/>
    <property type="match status" value="1"/>
</dbReference>
<feature type="binding site" evidence="6">
    <location>
        <position position="91"/>
    </location>
    <ligand>
        <name>ATP</name>
        <dbReference type="ChEBI" id="CHEBI:30616"/>
    </ligand>
</feature>
<dbReference type="InterPro" id="IPR003594">
    <property type="entry name" value="HATPase_dom"/>
</dbReference>
<reference evidence="9 10" key="1">
    <citation type="submission" date="2016-09" db="EMBL/GenBank/DDBJ databases">
        <title>Rhizobium sp. nov., a novel species isolated from the rice rhizosphere.</title>
        <authorList>
            <person name="Zhao J."/>
            <person name="Zhang X."/>
        </authorList>
    </citation>
    <scope>NUCLEOTIDE SEQUENCE [LARGE SCALE GENOMIC DNA]</scope>
    <source>
        <strain evidence="9 10">MH17</strain>
    </source>
</reference>
<dbReference type="Pfam" id="PF00183">
    <property type="entry name" value="HSP90"/>
    <property type="match status" value="1"/>
</dbReference>
<accession>A0A1Q9AC49</accession>
<evidence type="ECO:0000256" key="7">
    <source>
        <dbReference type="SAM" id="MobiDB-lite"/>
    </source>
</evidence>
<dbReference type="HAMAP" id="MF_00505">
    <property type="entry name" value="HSP90"/>
    <property type="match status" value="1"/>
</dbReference>
<keyword evidence="2 5" id="KW-0547">Nucleotide-binding</keyword>
<comment type="subcellular location">
    <subcellularLocation>
        <location evidence="5">Cytoplasm</location>
    </subcellularLocation>
</comment>
<dbReference type="InterPro" id="IPR037196">
    <property type="entry name" value="HSP90_C"/>
</dbReference>
<dbReference type="InterPro" id="IPR019805">
    <property type="entry name" value="Heat_shock_protein_90_CS"/>
</dbReference>
<feature type="compositionally biased region" description="Basic and acidic residues" evidence="7">
    <location>
        <begin position="127"/>
        <end position="141"/>
    </location>
</feature>
<dbReference type="EMBL" id="MKIO01000048">
    <property type="protein sequence ID" value="OLP52466.1"/>
    <property type="molecule type" value="Genomic_DNA"/>
</dbReference>
<keyword evidence="4 5" id="KW-0143">Chaperone</keyword>
<proteinExistence type="inferred from homology"/>
<protein>
    <recommendedName>
        <fullName evidence="5">Chaperone protein HtpG</fullName>
    </recommendedName>
    <alternativeName>
        <fullName evidence="5">Heat shock protein HtpG</fullName>
    </alternativeName>
    <alternativeName>
        <fullName evidence="5">High temperature protein G</fullName>
    </alternativeName>
</protein>
<dbReference type="PRINTS" id="PR00775">
    <property type="entry name" value="HEATSHOCK90"/>
</dbReference>
<feature type="binding site" evidence="6">
    <location>
        <position position="202"/>
    </location>
    <ligand>
        <name>ATP</name>
        <dbReference type="ChEBI" id="CHEBI:30616"/>
    </ligand>
</feature>
<feature type="region of interest" description="Disordered" evidence="7">
    <location>
        <begin position="120"/>
        <end position="142"/>
    </location>
</feature>
<evidence type="ECO:0000256" key="6">
    <source>
        <dbReference type="PIRSR" id="PIRSR002583-1"/>
    </source>
</evidence>
<dbReference type="GO" id="GO:0005737">
    <property type="term" value="C:cytoplasm"/>
    <property type="evidence" value="ECO:0007669"/>
    <property type="project" value="UniProtKB-SubCell"/>
</dbReference>
<feature type="domain" description="Histidine kinase/HSP90-like ATPase" evidence="8">
    <location>
        <begin position="38"/>
        <end position="212"/>
    </location>
</feature>
<keyword evidence="5" id="KW-0346">Stress response</keyword>
<keyword evidence="3 5" id="KW-0067">ATP-binding</keyword>
<dbReference type="RefSeq" id="WP_075637289.1">
    <property type="nucleotide sequence ID" value="NZ_MKIO01000048.1"/>
</dbReference>
<feature type="binding site" evidence="6">
    <location>
        <begin position="111"/>
        <end position="112"/>
    </location>
    <ligand>
        <name>ATP</name>
        <dbReference type="ChEBI" id="CHEBI:30616"/>
    </ligand>
</feature>
<feature type="binding site" evidence="6">
    <location>
        <position position="45"/>
    </location>
    <ligand>
        <name>ATP</name>
        <dbReference type="ChEBI" id="CHEBI:30616"/>
    </ligand>
</feature>
<dbReference type="SUPFAM" id="SSF110942">
    <property type="entry name" value="HSP90 C-terminal domain"/>
    <property type="match status" value="1"/>
</dbReference>
<evidence type="ECO:0000313" key="10">
    <source>
        <dbReference type="Proteomes" id="UP000186143"/>
    </source>
</evidence>